<keyword evidence="1" id="KW-0472">Membrane</keyword>
<organism evidence="2 3">
    <name type="scientific">Schizothecium vesticola</name>
    <dbReference type="NCBI Taxonomy" id="314040"/>
    <lineage>
        <taxon>Eukaryota</taxon>
        <taxon>Fungi</taxon>
        <taxon>Dikarya</taxon>
        <taxon>Ascomycota</taxon>
        <taxon>Pezizomycotina</taxon>
        <taxon>Sordariomycetes</taxon>
        <taxon>Sordariomycetidae</taxon>
        <taxon>Sordariales</taxon>
        <taxon>Schizotheciaceae</taxon>
        <taxon>Schizothecium</taxon>
    </lineage>
</organism>
<feature type="transmembrane region" description="Helical" evidence="1">
    <location>
        <begin position="20"/>
        <end position="42"/>
    </location>
</feature>
<protein>
    <submittedName>
        <fullName evidence="2">Uncharacterized protein</fullName>
    </submittedName>
</protein>
<proteinExistence type="predicted"/>
<evidence type="ECO:0000256" key="1">
    <source>
        <dbReference type="SAM" id="Phobius"/>
    </source>
</evidence>
<dbReference type="Proteomes" id="UP001172155">
    <property type="component" value="Unassembled WGS sequence"/>
</dbReference>
<keyword evidence="3" id="KW-1185">Reference proteome</keyword>
<comment type="caution">
    <text evidence="2">The sequence shown here is derived from an EMBL/GenBank/DDBJ whole genome shotgun (WGS) entry which is preliminary data.</text>
</comment>
<dbReference type="AlphaFoldDB" id="A0AA40F2V8"/>
<keyword evidence="1" id="KW-0812">Transmembrane</keyword>
<evidence type="ECO:0000313" key="2">
    <source>
        <dbReference type="EMBL" id="KAK0750199.1"/>
    </source>
</evidence>
<sequence length="122" mass="13686">MEPPSAAPQDSPPYDTQLSFYGPGALACWYLALLCALLTWALHATDRFTHLKLTPDIAFYALYACLAAGHMAVQISRFSDDDIRRMCDAKGLGWNDTRYHDIDVLRGMEPGLREMPCEKGQF</sequence>
<name>A0AA40F2V8_9PEZI</name>
<gene>
    <name evidence="2" type="ORF">B0T18DRAFT_445870</name>
</gene>
<keyword evidence="1" id="KW-1133">Transmembrane helix</keyword>
<evidence type="ECO:0000313" key="3">
    <source>
        <dbReference type="Proteomes" id="UP001172155"/>
    </source>
</evidence>
<reference evidence="2" key="1">
    <citation type="submission" date="2023-06" db="EMBL/GenBank/DDBJ databases">
        <title>Genome-scale phylogeny and comparative genomics of the fungal order Sordariales.</title>
        <authorList>
            <consortium name="Lawrence Berkeley National Laboratory"/>
            <person name="Hensen N."/>
            <person name="Bonometti L."/>
            <person name="Westerberg I."/>
            <person name="Brannstrom I.O."/>
            <person name="Guillou S."/>
            <person name="Cros-Aarteil S."/>
            <person name="Calhoun S."/>
            <person name="Haridas S."/>
            <person name="Kuo A."/>
            <person name="Mondo S."/>
            <person name="Pangilinan J."/>
            <person name="Riley R."/>
            <person name="LaButti K."/>
            <person name="Andreopoulos B."/>
            <person name="Lipzen A."/>
            <person name="Chen C."/>
            <person name="Yanf M."/>
            <person name="Daum C."/>
            <person name="Ng V."/>
            <person name="Clum A."/>
            <person name="Steindorff A."/>
            <person name="Ohm R."/>
            <person name="Martin F."/>
            <person name="Silar P."/>
            <person name="Natvig D."/>
            <person name="Lalanne C."/>
            <person name="Gautier V."/>
            <person name="Ament-velasquez S.L."/>
            <person name="Kruys A."/>
            <person name="Hutchinson M.I."/>
            <person name="Powell A.J."/>
            <person name="Barry K."/>
            <person name="Miller A.N."/>
            <person name="Grigoriev I.V."/>
            <person name="Debuchy R."/>
            <person name="Gladieux P."/>
            <person name="Thoren M.H."/>
            <person name="Johannesson H."/>
        </authorList>
    </citation>
    <scope>NUCLEOTIDE SEQUENCE</scope>
    <source>
        <strain evidence="2">SMH3187-1</strain>
    </source>
</reference>
<accession>A0AA40F2V8</accession>
<dbReference type="EMBL" id="JAUKUD010000003">
    <property type="protein sequence ID" value="KAK0750199.1"/>
    <property type="molecule type" value="Genomic_DNA"/>
</dbReference>